<feature type="transmembrane region" description="Helical" evidence="19">
    <location>
        <begin position="133"/>
        <end position="153"/>
    </location>
</feature>
<evidence type="ECO:0000256" key="8">
    <source>
        <dbReference type="ARBA" id="ARBA00022475"/>
    </source>
</evidence>
<evidence type="ECO:0000256" key="7">
    <source>
        <dbReference type="ARBA" id="ARBA00019373"/>
    </source>
</evidence>
<evidence type="ECO:0000256" key="14">
    <source>
        <dbReference type="ARBA" id="ARBA00023098"/>
    </source>
</evidence>
<dbReference type="GO" id="GO:0005886">
    <property type="term" value="C:plasma membrane"/>
    <property type="evidence" value="ECO:0007669"/>
    <property type="project" value="UniProtKB-SubCell"/>
</dbReference>
<dbReference type="EC" id="2.7.7.41" evidence="6 18"/>
<feature type="transmembrane region" description="Helical" evidence="19">
    <location>
        <begin position="173"/>
        <end position="198"/>
    </location>
</feature>
<dbReference type="Proteomes" id="UP000295142">
    <property type="component" value="Unassembled WGS sequence"/>
</dbReference>
<comment type="caution">
    <text evidence="20">The sequence shown here is derived from an EMBL/GenBank/DDBJ whole genome shotgun (WGS) entry which is preliminary data.</text>
</comment>
<comment type="subcellular location">
    <subcellularLocation>
        <location evidence="2">Cell membrane</location>
        <topology evidence="2">Multi-pass membrane protein</topology>
    </subcellularLocation>
</comment>
<evidence type="ECO:0000256" key="10">
    <source>
        <dbReference type="ARBA" id="ARBA00022679"/>
    </source>
</evidence>
<accession>A0A4R2KIF2</accession>
<evidence type="ECO:0000256" key="4">
    <source>
        <dbReference type="ARBA" id="ARBA00005189"/>
    </source>
</evidence>
<comment type="pathway">
    <text evidence="4">Lipid metabolism.</text>
</comment>
<evidence type="ECO:0000256" key="1">
    <source>
        <dbReference type="ARBA" id="ARBA00001698"/>
    </source>
</evidence>
<organism evidence="20 21">
    <name type="scientific">Rhodovulum euryhalinum</name>
    <dbReference type="NCBI Taxonomy" id="35805"/>
    <lineage>
        <taxon>Bacteria</taxon>
        <taxon>Pseudomonadati</taxon>
        <taxon>Pseudomonadota</taxon>
        <taxon>Alphaproteobacteria</taxon>
        <taxon>Rhodobacterales</taxon>
        <taxon>Paracoccaceae</taxon>
        <taxon>Rhodovulum</taxon>
    </lineage>
</organism>
<keyword evidence="21" id="KW-1185">Reference proteome</keyword>
<protein>
    <recommendedName>
        <fullName evidence="7 18">Phosphatidate cytidylyltransferase</fullName>
        <ecNumber evidence="6 18">2.7.7.41</ecNumber>
    </recommendedName>
</protein>
<evidence type="ECO:0000313" key="21">
    <source>
        <dbReference type="Proteomes" id="UP000295142"/>
    </source>
</evidence>
<feature type="transmembrane region" description="Helical" evidence="19">
    <location>
        <begin position="60"/>
        <end position="84"/>
    </location>
</feature>
<evidence type="ECO:0000256" key="19">
    <source>
        <dbReference type="SAM" id="Phobius"/>
    </source>
</evidence>
<comment type="catalytic activity">
    <reaction evidence="1 18">
        <text>a 1,2-diacyl-sn-glycero-3-phosphate + CTP + H(+) = a CDP-1,2-diacyl-sn-glycerol + diphosphate</text>
        <dbReference type="Rhea" id="RHEA:16229"/>
        <dbReference type="ChEBI" id="CHEBI:15378"/>
        <dbReference type="ChEBI" id="CHEBI:33019"/>
        <dbReference type="ChEBI" id="CHEBI:37563"/>
        <dbReference type="ChEBI" id="CHEBI:58332"/>
        <dbReference type="ChEBI" id="CHEBI:58608"/>
        <dbReference type="EC" id="2.7.7.41"/>
    </reaction>
</comment>
<comment type="similarity">
    <text evidence="5 18">Belongs to the CDS family.</text>
</comment>
<dbReference type="GO" id="GO:0004605">
    <property type="term" value="F:phosphatidate cytidylyltransferase activity"/>
    <property type="evidence" value="ECO:0007669"/>
    <property type="project" value="UniProtKB-EC"/>
</dbReference>
<dbReference type="OrthoDB" id="9799199at2"/>
<name>A0A4R2KIF2_9RHOB</name>
<dbReference type="PANTHER" id="PTHR46382">
    <property type="entry name" value="PHOSPHATIDATE CYTIDYLYLTRANSFERASE"/>
    <property type="match status" value="1"/>
</dbReference>
<keyword evidence="11 18" id="KW-0812">Transmembrane</keyword>
<evidence type="ECO:0000256" key="5">
    <source>
        <dbReference type="ARBA" id="ARBA00010185"/>
    </source>
</evidence>
<dbReference type="EMBL" id="SLWW01000013">
    <property type="protein sequence ID" value="TCO69778.1"/>
    <property type="molecule type" value="Genomic_DNA"/>
</dbReference>
<dbReference type="RefSeq" id="WP_132546151.1">
    <property type="nucleotide sequence ID" value="NZ_SLWW01000013.1"/>
</dbReference>
<keyword evidence="16" id="KW-0594">Phospholipid biosynthesis</keyword>
<keyword evidence="13 19" id="KW-1133">Transmembrane helix</keyword>
<keyword evidence="14" id="KW-0443">Lipid metabolism</keyword>
<gene>
    <name evidence="20" type="ORF">EV655_11364</name>
</gene>
<keyword evidence="9" id="KW-0444">Lipid biosynthesis</keyword>
<evidence type="ECO:0000256" key="6">
    <source>
        <dbReference type="ARBA" id="ARBA00012487"/>
    </source>
</evidence>
<evidence type="ECO:0000256" key="13">
    <source>
        <dbReference type="ARBA" id="ARBA00022989"/>
    </source>
</evidence>
<dbReference type="InterPro" id="IPR000374">
    <property type="entry name" value="PC_trans"/>
</dbReference>
<proteinExistence type="inferred from homology"/>
<comment type="pathway">
    <text evidence="3 18">Phospholipid metabolism; CDP-diacylglycerol biosynthesis; CDP-diacylglycerol from sn-glycerol 3-phosphate: step 3/3.</text>
</comment>
<reference evidence="20 21" key="1">
    <citation type="submission" date="2019-03" db="EMBL/GenBank/DDBJ databases">
        <title>Genomic Encyclopedia of Type Strains, Phase IV (KMG-IV): sequencing the most valuable type-strain genomes for metagenomic binning, comparative biology and taxonomic classification.</title>
        <authorList>
            <person name="Goeker M."/>
        </authorList>
    </citation>
    <scope>NUCLEOTIDE SEQUENCE [LARGE SCALE GENOMIC DNA]</scope>
    <source>
        <strain evidence="20 21">DSM 4868</strain>
    </source>
</reference>
<evidence type="ECO:0000256" key="2">
    <source>
        <dbReference type="ARBA" id="ARBA00004651"/>
    </source>
</evidence>
<evidence type="ECO:0000256" key="9">
    <source>
        <dbReference type="ARBA" id="ARBA00022516"/>
    </source>
</evidence>
<keyword evidence="17" id="KW-1208">Phospholipid metabolism</keyword>
<dbReference type="AlphaFoldDB" id="A0A4R2KIF2"/>
<sequence>MAAGGTWDDLSARLASSVAMGVAGVVLIALGGLWFAGLAAVVSGIMIWELGRMMGPGTGRLPVGLGVLTGGTVLAAFALPGIYALPLLAAPALVGAGRMPRDRVIYAVYALAIALAGYALARFRVDQGMAWMVWLVLVVIATDVAGYFAGRFIGGPKFWPRVSPKKTWSGTLAGWVSAGLAGAVFAALTGAGAGLALVSVVLSFASQMGDVAESAIKRRTGVKDSSSLLPGHGGLADRFDGLLGAALCLLLASVFFQLPEVRF</sequence>
<dbReference type="GO" id="GO:0016024">
    <property type="term" value="P:CDP-diacylglycerol biosynthetic process"/>
    <property type="evidence" value="ECO:0007669"/>
    <property type="project" value="UniProtKB-UniPathway"/>
</dbReference>
<evidence type="ECO:0000256" key="15">
    <source>
        <dbReference type="ARBA" id="ARBA00023136"/>
    </source>
</evidence>
<dbReference type="PROSITE" id="PS01315">
    <property type="entry name" value="CDS"/>
    <property type="match status" value="1"/>
</dbReference>
<dbReference type="UniPathway" id="UPA00557">
    <property type="reaction ID" value="UER00614"/>
</dbReference>
<dbReference type="PANTHER" id="PTHR46382:SF1">
    <property type="entry name" value="PHOSPHATIDATE CYTIDYLYLTRANSFERASE"/>
    <property type="match status" value="1"/>
</dbReference>
<evidence type="ECO:0000256" key="11">
    <source>
        <dbReference type="ARBA" id="ARBA00022692"/>
    </source>
</evidence>
<feature type="transmembrane region" description="Helical" evidence="19">
    <location>
        <begin position="104"/>
        <end position="121"/>
    </location>
</feature>
<keyword evidence="15 19" id="KW-0472">Membrane</keyword>
<evidence type="ECO:0000256" key="3">
    <source>
        <dbReference type="ARBA" id="ARBA00005119"/>
    </source>
</evidence>
<evidence type="ECO:0000256" key="18">
    <source>
        <dbReference type="RuleBase" id="RU003938"/>
    </source>
</evidence>
<evidence type="ECO:0000256" key="12">
    <source>
        <dbReference type="ARBA" id="ARBA00022695"/>
    </source>
</evidence>
<dbReference type="Pfam" id="PF01148">
    <property type="entry name" value="CTP_transf_1"/>
    <property type="match status" value="1"/>
</dbReference>
<keyword evidence="12 18" id="KW-0548">Nucleotidyltransferase</keyword>
<evidence type="ECO:0000256" key="17">
    <source>
        <dbReference type="ARBA" id="ARBA00023264"/>
    </source>
</evidence>
<keyword evidence="8" id="KW-1003">Cell membrane</keyword>
<keyword evidence="10 18" id="KW-0808">Transferase</keyword>
<evidence type="ECO:0000313" key="20">
    <source>
        <dbReference type="EMBL" id="TCO69778.1"/>
    </source>
</evidence>
<feature type="transmembrane region" description="Helical" evidence="19">
    <location>
        <begin position="20"/>
        <end position="48"/>
    </location>
</feature>
<evidence type="ECO:0000256" key="16">
    <source>
        <dbReference type="ARBA" id="ARBA00023209"/>
    </source>
</evidence>